<gene>
    <name evidence="1" type="ORF">M5X12_31995</name>
</gene>
<sequence>FAQSKTHNEVRHDLTVADCKALAATLRRDLIRPLVYFNFGEDRRIPHLRFDCEEAGDLKETADIYEKLIDMGLKIPTSHLYKKFSVPKPENGEEVATPLTNSSAAMPFKDTALIVNKTNQNKLSSTQENIDRLADAALEQNAGVFAKIFAPILKMLDKANNLEEVKAQLEDDRFTEELYKQMDMKDLDELLHKAMFYADLMGRVEENERAI</sequence>
<comment type="caution">
    <text evidence="1">The sequence shown here is derived from an EMBL/GenBank/DDBJ whole genome shotgun (WGS) entry which is preliminary data.</text>
</comment>
<dbReference type="EMBL" id="JAMDNP010000180">
    <property type="protein sequence ID" value="MCY9765121.1"/>
    <property type="molecule type" value="Genomic_DNA"/>
</dbReference>
<organism evidence="1 2">
    <name type="scientific">Paenibacillus alvei</name>
    <name type="common">Bacillus alvei</name>
    <dbReference type="NCBI Taxonomy" id="44250"/>
    <lineage>
        <taxon>Bacteria</taxon>
        <taxon>Bacillati</taxon>
        <taxon>Bacillota</taxon>
        <taxon>Bacilli</taxon>
        <taxon>Bacillales</taxon>
        <taxon>Paenibacillaceae</taxon>
        <taxon>Paenibacillus</taxon>
    </lineage>
</organism>
<evidence type="ECO:0000313" key="2">
    <source>
        <dbReference type="Proteomes" id="UP001527181"/>
    </source>
</evidence>
<dbReference type="InterPro" id="IPR009279">
    <property type="entry name" value="Portal_Mu"/>
</dbReference>
<keyword evidence="2" id="KW-1185">Reference proteome</keyword>
<dbReference type="Proteomes" id="UP001527181">
    <property type="component" value="Unassembled WGS sequence"/>
</dbReference>
<accession>A0ABT4H808</accession>
<feature type="non-terminal residue" evidence="1">
    <location>
        <position position="1"/>
    </location>
</feature>
<dbReference type="Pfam" id="PF06074">
    <property type="entry name" value="Portal_Mu"/>
    <property type="match status" value="1"/>
</dbReference>
<evidence type="ECO:0000313" key="1">
    <source>
        <dbReference type="EMBL" id="MCY9765121.1"/>
    </source>
</evidence>
<dbReference type="RefSeq" id="WP_268641350.1">
    <property type="nucleotide sequence ID" value="NZ_JAMDNP010000180.1"/>
</dbReference>
<name>A0ABT4H808_PAEAL</name>
<protein>
    <submittedName>
        <fullName evidence="1">DUF935 domain-containing protein</fullName>
    </submittedName>
</protein>
<reference evidence="1 2" key="1">
    <citation type="submission" date="2022-05" db="EMBL/GenBank/DDBJ databases">
        <title>Genome Sequencing of Bee-Associated Microbes.</title>
        <authorList>
            <person name="Dunlap C."/>
        </authorList>
    </citation>
    <scope>NUCLEOTIDE SEQUENCE [LARGE SCALE GENOMIC DNA]</scope>
    <source>
        <strain evidence="1 2">NRRL B-04010</strain>
    </source>
</reference>
<proteinExistence type="predicted"/>